<organism evidence="4 5">
    <name type="scientific">Xylaria grammica</name>
    <dbReference type="NCBI Taxonomy" id="363999"/>
    <lineage>
        <taxon>Eukaryota</taxon>
        <taxon>Fungi</taxon>
        <taxon>Dikarya</taxon>
        <taxon>Ascomycota</taxon>
        <taxon>Pezizomycotina</taxon>
        <taxon>Sordariomycetes</taxon>
        <taxon>Xylariomycetidae</taxon>
        <taxon>Xylariales</taxon>
        <taxon>Xylariaceae</taxon>
        <taxon>Xylaria</taxon>
    </lineage>
</organism>
<gene>
    <name evidence="4" type="ORF">EKO27_g5016</name>
</gene>
<comment type="caution">
    <text evidence="4">The sequence shown here is derived from an EMBL/GenBank/DDBJ whole genome shotgun (WGS) entry which is preliminary data.</text>
</comment>
<keyword evidence="5" id="KW-1185">Reference proteome</keyword>
<dbReference type="Pfam" id="PF17107">
    <property type="entry name" value="SesA"/>
    <property type="match status" value="1"/>
</dbReference>
<evidence type="ECO:0000313" key="4">
    <source>
        <dbReference type="EMBL" id="RWA10085.1"/>
    </source>
</evidence>
<dbReference type="AlphaFoldDB" id="A0A439D6Q2"/>
<feature type="domain" description="NACHT-NTPase sigma" evidence="2">
    <location>
        <begin position="168"/>
        <end position="206"/>
    </location>
</feature>
<dbReference type="InterPro" id="IPR031353">
    <property type="entry name" value="NACHT_sigma"/>
</dbReference>
<reference evidence="4 5" key="1">
    <citation type="submission" date="2018-12" db="EMBL/GenBank/DDBJ databases">
        <title>Draft genome sequence of Xylaria grammica IHI A82.</title>
        <authorList>
            <person name="Buettner E."/>
            <person name="Kellner H."/>
        </authorList>
    </citation>
    <scope>NUCLEOTIDE SEQUENCE [LARGE SCALE GENOMIC DNA]</scope>
    <source>
        <strain evidence="4 5">IHI A82</strain>
    </source>
</reference>
<feature type="compositionally biased region" description="Gly residues" evidence="1">
    <location>
        <begin position="180"/>
        <end position="194"/>
    </location>
</feature>
<dbReference type="Pfam" id="PF17106">
    <property type="entry name" value="NACHT_sigma"/>
    <property type="match status" value="1"/>
</dbReference>
<evidence type="ECO:0000259" key="3">
    <source>
        <dbReference type="Pfam" id="PF17107"/>
    </source>
</evidence>
<name>A0A439D6Q2_9PEZI</name>
<dbReference type="EMBL" id="RYZI01000127">
    <property type="protein sequence ID" value="RWA10085.1"/>
    <property type="molecule type" value="Genomic_DNA"/>
</dbReference>
<sequence>MSSKVNPNSIPTIIQILKESQTDYTKVKDEKDLGDTFHESGSALRTIYRALRTADKALPNADKLSEKSKESLKACGDKARLSKSLFQAVAQEPATSRLESYRTAVGRISKGDGVETLVIGMIRHVCDLAEDGILKRPMQEDVKVLQETRSKLLGMNPSVPKPQSTNIFRSEGESHQFNTVGGGPQNNNTGGGNQFTGSFHSPVYFGQGSS</sequence>
<feature type="domain" description="NACHT-NTPase and P-loop NTPases N-terminal" evidence="3">
    <location>
        <begin position="11"/>
        <end position="128"/>
    </location>
</feature>
<protein>
    <recommendedName>
        <fullName evidence="6">NACHT-NTPase and P-loop NTPases N-terminal domain-containing protein</fullName>
    </recommendedName>
</protein>
<proteinExistence type="predicted"/>
<dbReference type="InterPro" id="IPR031352">
    <property type="entry name" value="SesA"/>
</dbReference>
<evidence type="ECO:0000259" key="2">
    <source>
        <dbReference type="Pfam" id="PF17106"/>
    </source>
</evidence>
<evidence type="ECO:0008006" key="6">
    <source>
        <dbReference type="Google" id="ProtNLM"/>
    </source>
</evidence>
<evidence type="ECO:0000313" key="5">
    <source>
        <dbReference type="Proteomes" id="UP000286045"/>
    </source>
</evidence>
<feature type="region of interest" description="Disordered" evidence="1">
    <location>
        <begin position="179"/>
        <end position="210"/>
    </location>
</feature>
<accession>A0A439D6Q2</accession>
<evidence type="ECO:0000256" key="1">
    <source>
        <dbReference type="SAM" id="MobiDB-lite"/>
    </source>
</evidence>
<dbReference type="Proteomes" id="UP000286045">
    <property type="component" value="Unassembled WGS sequence"/>
</dbReference>